<sequence>MVEKCAKCHKHIEGTIVTAMNKKWHSECFVCTGCHSPLAGQSFHNKDGSPYCIKCRQEKFDPTCDVSHYTTIYLILKPPLKFNAPLPYIYINFISQKCGKKIDPTVKYTIYQDKSFHRECFTCSECNQPIEGKKFVIKDGKYCCADHLK</sequence>
<evidence type="ECO:0000313" key="9">
    <source>
        <dbReference type="WBParaSite" id="HNAJ_0000338701-mRNA-1"/>
    </source>
</evidence>
<organism evidence="9">
    <name type="scientific">Rodentolepis nana</name>
    <name type="common">Dwarf tapeworm</name>
    <name type="synonym">Hymenolepis nana</name>
    <dbReference type="NCBI Taxonomy" id="102285"/>
    <lineage>
        <taxon>Eukaryota</taxon>
        <taxon>Metazoa</taxon>
        <taxon>Spiralia</taxon>
        <taxon>Lophotrochozoa</taxon>
        <taxon>Platyhelminthes</taxon>
        <taxon>Cestoda</taxon>
        <taxon>Eucestoda</taxon>
        <taxon>Cyclophyllidea</taxon>
        <taxon>Hymenolepididae</taxon>
        <taxon>Rodentolepis</taxon>
    </lineage>
</organism>
<keyword evidence="2" id="KW-0677">Repeat</keyword>
<feature type="domain" description="LIM zinc-binding" evidence="6">
    <location>
        <begin position="93"/>
        <end position="149"/>
    </location>
</feature>
<dbReference type="EMBL" id="UZAE01001959">
    <property type="protein sequence ID" value="VDN99245.1"/>
    <property type="molecule type" value="Genomic_DNA"/>
</dbReference>
<dbReference type="PROSITE" id="PS50023">
    <property type="entry name" value="LIM_DOMAIN_2"/>
    <property type="match status" value="2"/>
</dbReference>
<dbReference type="OrthoDB" id="5911912at2759"/>
<dbReference type="PANTHER" id="PTHR24205">
    <property type="entry name" value="FOUR AND A HALF LIM DOMAINS PROTEIN"/>
    <property type="match status" value="1"/>
</dbReference>
<evidence type="ECO:0000256" key="1">
    <source>
        <dbReference type="ARBA" id="ARBA00022723"/>
    </source>
</evidence>
<evidence type="ECO:0000259" key="6">
    <source>
        <dbReference type="PROSITE" id="PS50023"/>
    </source>
</evidence>
<evidence type="ECO:0000256" key="5">
    <source>
        <dbReference type="PROSITE-ProRule" id="PRU00125"/>
    </source>
</evidence>
<evidence type="ECO:0000256" key="4">
    <source>
        <dbReference type="ARBA" id="ARBA00023038"/>
    </source>
</evidence>
<dbReference type="Gene3D" id="2.10.110.10">
    <property type="entry name" value="Cysteine Rich Protein"/>
    <property type="match status" value="2"/>
</dbReference>
<protein>
    <submittedName>
        <fullName evidence="9">LIM zinc-binding domain-containing protein</fullName>
    </submittedName>
</protein>
<reference evidence="7 8" key="2">
    <citation type="submission" date="2018-11" db="EMBL/GenBank/DDBJ databases">
        <authorList>
            <consortium name="Pathogen Informatics"/>
        </authorList>
    </citation>
    <scope>NUCLEOTIDE SEQUENCE [LARGE SCALE GENOMIC DNA]</scope>
</reference>
<dbReference type="GO" id="GO:0005634">
    <property type="term" value="C:nucleus"/>
    <property type="evidence" value="ECO:0007669"/>
    <property type="project" value="TreeGrafter"/>
</dbReference>
<keyword evidence="4 5" id="KW-0440">LIM domain</keyword>
<dbReference type="WBParaSite" id="HNAJ_0000338701-mRNA-1">
    <property type="protein sequence ID" value="HNAJ_0000338701-mRNA-1"/>
    <property type="gene ID" value="HNAJ_0000338701"/>
</dbReference>
<keyword evidence="8" id="KW-1185">Reference proteome</keyword>
<dbReference type="SMART" id="SM00132">
    <property type="entry name" value="LIM"/>
    <property type="match status" value="2"/>
</dbReference>
<proteinExistence type="predicted"/>
<dbReference type="FunFam" id="2.10.110.10:FF:000020">
    <property type="entry name" value="PDZ and LIM domain protein 5"/>
    <property type="match status" value="1"/>
</dbReference>
<dbReference type="Pfam" id="PF00412">
    <property type="entry name" value="LIM"/>
    <property type="match status" value="2"/>
</dbReference>
<evidence type="ECO:0000313" key="7">
    <source>
        <dbReference type="EMBL" id="VDN99245.1"/>
    </source>
</evidence>
<dbReference type="PANTHER" id="PTHR24205:SF16">
    <property type="entry name" value="GH01042P-RELATED"/>
    <property type="match status" value="1"/>
</dbReference>
<dbReference type="InterPro" id="IPR001781">
    <property type="entry name" value="Znf_LIM"/>
</dbReference>
<accession>A0A0R3T8J9</accession>
<gene>
    <name evidence="7" type="ORF">HNAJ_LOCUS3386</name>
</gene>
<feature type="domain" description="LIM zinc-binding" evidence="6">
    <location>
        <begin position="3"/>
        <end position="62"/>
    </location>
</feature>
<keyword evidence="3 5" id="KW-0862">Zinc</keyword>
<dbReference type="AlphaFoldDB" id="A0A0R3T8J9"/>
<keyword evidence="1 5" id="KW-0479">Metal-binding</keyword>
<dbReference type="GO" id="GO:0030018">
    <property type="term" value="C:Z disc"/>
    <property type="evidence" value="ECO:0007669"/>
    <property type="project" value="TreeGrafter"/>
</dbReference>
<dbReference type="Proteomes" id="UP000278807">
    <property type="component" value="Unassembled WGS sequence"/>
</dbReference>
<dbReference type="STRING" id="102285.A0A0R3T8J9"/>
<reference evidence="9" key="1">
    <citation type="submission" date="2017-02" db="UniProtKB">
        <authorList>
            <consortium name="WormBaseParasite"/>
        </authorList>
    </citation>
    <scope>IDENTIFICATION</scope>
</reference>
<evidence type="ECO:0000256" key="2">
    <source>
        <dbReference type="ARBA" id="ARBA00022737"/>
    </source>
</evidence>
<evidence type="ECO:0000256" key="3">
    <source>
        <dbReference type="ARBA" id="ARBA00022833"/>
    </source>
</evidence>
<dbReference type="SUPFAM" id="SSF57716">
    <property type="entry name" value="Glucocorticoid receptor-like (DNA-binding domain)"/>
    <property type="match status" value="2"/>
</dbReference>
<name>A0A0R3T8J9_RODNA</name>
<dbReference type="GO" id="GO:0046872">
    <property type="term" value="F:metal ion binding"/>
    <property type="evidence" value="ECO:0007669"/>
    <property type="project" value="UniProtKB-KW"/>
</dbReference>
<dbReference type="PROSITE" id="PS00478">
    <property type="entry name" value="LIM_DOMAIN_1"/>
    <property type="match status" value="1"/>
</dbReference>
<evidence type="ECO:0000313" key="8">
    <source>
        <dbReference type="Proteomes" id="UP000278807"/>
    </source>
</evidence>
<dbReference type="GO" id="GO:0003712">
    <property type="term" value="F:transcription coregulator activity"/>
    <property type="evidence" value="ECO:0007669"/>
    <property type="project" value="TreeGrafter"/>
</dbReference>